<dbReference type="Proteomes" id="UP001597286">
    <property type="component" value="Unassembled WGS sequence"/>
</dbReference>
<reference evidence="3" key="1">
    <citation type="journal article" date="2019" name="Int. J. Syst. Evol. Microbiol.">
        <title>The Global Catalogue of Microorganisms (GCM) 10K type strain sequencing project: providing services to taxonomists for standard genome sequencing and annotation.</title>
        <authorList>
            <consortium name="The Broad Institute Genomics Platform"/>
            <consortium name="The Broad Institute Genome Sequencing Center for Infectious Disease"/>
            <person name="Wu L."/>
            <person name="Ma J."/>
        </authorList>
    </citation>
    <scope>NUCLEOTIDE SEQUENCE [LARGE SCALE GENOMIC DNA]</scope>
    <source>
        <strain evidence="3">DT72</strain>
    </source>
</reference>
<sequence>MTSRARATRWCAVLLCGLLAVVFPATATAESMPRHVWSGPLYTIADGPLCAGPVRLLTTPRGPDSASVQVTGGFFGVSGTGAPCTVEVSVHWRNLDTGGGGVERGTVEGLWIPSAPIRVMYATVRTGPGLVEMWMEPHRPHNPIPPVYLQVP</sequence>
<dbReference type="RefSeq" id="WP_378484006.1">
    <property type="nucleotide sequence ID" value="NZ_JBHUFB010000007.1"/>
</dbReference>
<evidence type="ECO:0000256" key="1">
    <source>
        <dbReference type="SAM" id="SignalP"/>
    </source>
</evidence>
<dbReference type="EMBL" id="JBHUFB010000007">
    <property type="protein sequence ID" value="MFD1811460.1"/>
    <property type="molecule type" value="Genomic_DNA"/>
</dbReference>
<evidence type="ECO:0000313" key="3">
    <source>
        <dbReference type="Proteomes" id="UP001597286"/>
    </source>
</evidence>
<evidence type="ECO:0000313" key="2">
    <source>
        <dbReference type="EMBL" id="MFD1811460.1"/>
    </source>
</evidence>
<keyword evidence="1" id="KW-0732">Signal</keyword>
<proteinExistence type="predicted"/>
<evidence type="ECO:0008006" key="4">
    <source>
        <dbReference type="Google" id="ProtNLM"/>
    </source>
</evidence>
<comment type="caution">
    <text evidence="2">The sequence shown here is derived from an EMBL/GenBank/DDBJ whole genome shotgun (WGS) entry which is preliminary data.</text>
</comment>
<gene>
    <name evidence="2" type="ORF">ACFSJG_04480</name>
</gene>
<feature type="chain" id="PRO_5047148119" description="Secreted protein" evidence="1">
    <location>
        <begin position="28"/>
        <end position="152"/>
    </location>
</feature>
<feature type="signal peptide" evidence="1">
    <location>
        <begin position="1"/>
        <end position="27"/>
    </location>
</feature>
<accession>A0ABW4NZ47</accession>
<organism evidence="2 3">
    <name type="scientific">Rhodococcus gannanensis</name>
    <dbReference type="NCBI Taxonomy" id="1960308"/>
    <lineage>
        <taxon>Bacteria</taxon>
        <taxon>Bacillati</taxon>
        <taxon>Actinomycetota</taxon>
        <taxon>Actinomycetes</taxon>
        <taxon>Mycobacteriales</taxon>
        <taxon>Nocardiaceae</taxon>
        <taxon>Rhodococcus</taxon>
    </lineage>
</organism>
<name>A0ABW4NZ47_9NOCA</name>
<protein>
    <recommendedName>
        <fullName evidence="4">Secreted protein</fullName>
    </recommendedName>
</protein>
<keyword evidence="3" id="KW-1185">Reference proteome</keyword>